<feature type="domain" description="Histidine phosphotransferase ChpT C-terminal" evidence="1">
    <location>
        <begin position="72"/>
        <end position="182"/>
    </location>
</feature>
<evidence type="ECO:0000259" key="1">
    <source>
        <dbReference type="Pfam" id="PF10090"/>
    </source>
</evidence>
<name>A0A1V2GWD4_9PROT</name>
<organism evidence="2 3">
    <name type="scientific">Teichococcus deserti</name>
    <dbReference type="NCBI Taxonomy" id="1817963"/>
    <lineage>
        <taxon>Bacteria</taxon>
        <taxon>Pseudomonadati</taxon>
        <taxon>Pseudomonadota</taxon>
        <taxon>Alphaproteobacteria</taxon>
        <taxon>Acetobacterales</taxon>
        <taxon>Roseomonadaceae</taxon>
        <taxon>Roseomonas</taxon>
    </lineage>
</organism>
<proteinExistence type="predicted"/>
<dbReference type="RefSeq" id="WP_076959647.1">
    <property type="nucleotide sequence ID" value="NZ_MLCO01000274.1"/>
</dbReference>
<dbReference type="Gene3D" id="3.30.565.10">
    <property type="entry name" value="Histidine kinase-like ATPase, C-terminal domain"/>
    <property type="match status" value="1"/>
</dbReference>
<keyword evidence="3" id="KW-1185">Reference proteome</keyword>
<dbReference type="Pfam" id="PF10090">
    <property type="entry name" value="HPTransfase"/>
    <property type="match status" value="1"/>
</dbReference>
<comment type="caution">
    <text evidence="2">The sequence shown here is derived from an EMBL/GenBank/DDBJ whole genome shotgun (WGS) entry which is preliminary data.</text>
</comment>
<dbReference type="AlphaFoldDB" id="A0A1V2GWD4"/>
<evidence type="ECO:0000313" key="3">
    <source>
        <dbReference type="Proteomes" id="UP000188879"/>
    </source>
</evidence>
<dbReference type="EMBL" id="MLCO01000274">
    <property type="protein sequence ID" value="ONG47479.1"/>
    <property type="molecule type" value="Genomic_DNA"/>
</dbReference>
<accession>A0A1V2GWD4</accession>
<protein>
    <recommendedName>
        <fullName evidence="1">Histidine phosphotransferase ChpT C-terminal domain-containing protein</fullName>
    </recommendedName>
</protein>
<sequence length="218" mass="21784">MDAEAMLAQDLCARLCHDLVGPLGTVAGAIDLLADEPEAGELARDAAAELRRRLKFWRAACGAGTGPLALSEVGSLLEGMLAGGRATLDLSALPAGAALPAPVAQLLLVAAMLAGEALPRGGTVRATAPDGGWEAGLRLRPVGRLAAWPASLAPVLEGDGPGGPREVLGRMLLRLAGLAGWAARLEPGTAGTEAAAALLLVPVESAPADSGSNESGRS</sequence>
<dbReference type="InterPro" id="IPR018762">
    <property type="entry name" value="ChpT_C"/>
</dbReference>
<dbReference type="Proteomes" id="UP000188879">
    <property type="component" value="Unassembled WGS sequence"/>
</dbReference>
<reference evidence="2 3" key="1">
    <citation type="submission" date="2016-10" db="EMBL/GenBank/DDBJ databases">
        <title>Draft Genome sequence of Roseomonas sp. strain M3.</title>
        <authorList>
            <person name="Subhash Y."/>
            <person name="Lee S."/>
        </authorList>
    </citation>
    <scope>NUCLEOTIDE SEQUENCE [LARGE SCALE GENOMIC DNA]</scope>
    <source>
        <strain evidence="2 3">M3</strain>
    </source>
</reference>
<gene>
    <name evidence="2" type="ORF">BKE38_23140</name>
</gene>
<dbReference type="InterPro" id="IPR036890">
    <property type="entry name" value="HATPase_C_sf"/>
</dbReference>
<dbReference type="Gene3D" id="1.10.287.130">
    <property type="match status" value="1"/>
</dbReference>
<evidence type="ECO:0000313" key="2">
    <source>
        <dbReference type="EMBL" id="ONG47479.1"/>
    </source>
</evidence>